<protein>
    <submittedName>
        <fullName evidence="2">Uncharacterized protein</fullName>
    </submittedName>
</protein>
<proteinExistence type="predicted"/>
<keyword evidence="1" id="KW-0812">Transmembrane</keyword>
<dbReference type="AlphaFoldDB" id="A0A9P6JVK9"/>
<keyword evidence="3" id="KW-1185">Reference proteome</keyword>
<reference evidence="2" key="1">
    <citation type="submission" date="2020-11" db="EMBL/GenBank/DDBJ databases">
        <authorList>
            <consortium name="DOE Joint Genome Institute"/>
            <person name="Ahrendt S."/>
            <person name="Riley R."/>
            <person name="Andreopoulos W."/>
            <person name="Labutti K."/>
            <person name="Pangilinan J."/>
            <person name="Ruiz-Duenas F.J."/>
            <person name="Barrasa J.M."/>
            <person name="Sanchez-Garcia M."/>
            <person name="Camarero S."/>
            <person name="Miyauchi S."/>
            <person name="Serrano A."/>
            <person name="Linde D."/>
            <person name="Babiker R."/>
            <person name="Drula E."/>
            <person name="Ayuso-Fernandez I."/>
            <person name="Pacheco R."/>
            <person name="Padilla G."/>
            <person name="Ferreira P."/>
            <person name="Barriuso J."/>
            <person name="Kellner H."/>
            <person name="Castanera R."/>
            <person name="Alfaro M."/>
            <person name="Ramirez L."/>
            <person name="Pisabarro A.G."/>
            <person name="Kuo A."/>
            <person name="Tritt A."/>
            <person name="Lipzen A."/>
            <person name="He G."/>
            <person name="Yan M."/>
            <person name="Ng V."/>
            <person name="Cullen D."/>
            <person name="Martin F."/>
            <person name="Rosso M.-N."/>
            <person name="Henrissat B."/>
            <person name="Hibbett D."/>
            <person name="Martinez A.T."/>
            <person name="Grigoriev I.V."/>
        </authorList>
    </citation>
    <scope>NUCLEOTIDE SEQUENCE</scope>
    <source>
        <strain evidence="2">CBS 506.95</strain>
    </source>
</reference>
<evidence type="ECO:0000313" key="3">
    <source>
        <dbReference type="Proteomes" id="UP000807306"/>
    </source>
</evidence>
<name>A0A9P6JVK9_9AGAR</name>
<evidence type="ECO:0000313" key="2">
    <source>
        <dbReference type="EMBL" id="KAF9534019.1"/>
    </source>
</evidence>
<comment type="caution">
    <text evidence="2">The sequence shown here is derived from an EMBL/GenBank/DDBJ whole genome shotgun (WGS) entry which is preliminary data.</text>
</comment>
<feature type="transmembrane region" description="Helical" evidence="1">
    <location>
        <begin position="20"/>
        <end position="38"/>
    </location>
</feature>
<sequence>MVPYGILGSMLSKIPSQGGFCVWILDACAYWPCVVWLFSSTRRPPRLFIGSFDVLFLSRRSDGL</sequence>
<keyword evidence="1" id="KW-1133">Transmembrane helix</keyword>
<dbReference type="EMBL" id="MU157827">
    <property type="protein sequence ID" value="KAF9534019.1"/>
    <property type="molecule type" value="Genomic_DNA"/>
</dbReference>
<gene>
    <name evidence="2" type="ORF">CPB83DRAFT_844972</name>
</gene>
<evidence type="ECO:0000256" key="1">
    <source>
        <dbReference type="SAM" id="Phobius"/>
    </source>
</evidence>
<accession>A0A9P6JVK9</accession>
<dbReference type="Proteomes" id="UP000807306">
    <property type="component" value="Unassembled WGS sequence"/>
</dbReference>
<organism evidence="2 3">
    <name type="scientific">Crepidotus variabilis</name>
    <dbReference type="NCBI Taxonomy" id="179855"/>
    <lineage>
        <taxon>Eukaryota</taxon>
        <taxon>Fungi</taxon>
        <taxon>Dikarya</taxon>
        <taxon>Basidiomycota</taxon>
        <taxon>Agaricomycotina</taxon>
        <taxon>Agaricomycetes</taxon>
        <taxon>Agaricomycetidae</taxon>
        <taxon>Agaricales</taxon>
        <taxon>Agaricineae</taxon>
        <taxon>Crepidotaceae</taxon>
        <taxon>Crepidotus</taxon>
    </lineage>
</organism>
<keyword evidence="1" id="KW-0472">Membrane</keyword>